<keyword evidence="3" id="KW-1185">Reference proteome</keyword>
<feature type="transmembrane region" description="Helical" evidence="1">
    <location>
        <begin position="34"/>
        <end position="54"/>
    </location>
</feature>
<organism evidence="2 3">
    <name type="scientific">Podarcis muralis</name>
    <name type="common">Wall lizard</name>
    <name type="synonym">Lacerta muralis</name>
    <dbReference type="NCBI Taxonomy" id="64176"/>
    <lineage>
        <taxon>Eukaryota</taxon>
        <taxon>Metazoa</taxon>
        <taxon>Chordata</taxon>
        <taxon>Craniata</taxon>
        <taxon>Vertebrata</taxon>
        <taxon>Euteleostomi</taxon>
        <taxon>Lepidosauria</taxon>
        <taxon>Squamata</taxon>
        <taxon>Bifurcata</taxon>
        <taxon>Unidentata</taxon>
        <taxon>Episquamata</taxon>
        <taxon>Laterata</taxon>
        <taxon>Lacertibaenia</taxon>
        <taxon>Lacertidae</taxon>
        <taxon>Podarcis</taxon>
    </lineage>
</organism>
<keyword evidence="1" id="KW-0472">Membrane</keyword>
<name>A0A670ISF0_PODMU</name>
<sequence length="95" mass="10462">MPDFSSIVEDENTQLGCGCSGCCTMSLGTTLVLWLRMGWTMPSIFLGVCCLLVLRRGSPCFLGADTVIGETRQALGLQSMLRVNSLFLLWLIWIL</sequence>
<keyword evidence="1" id="KW-0812">Transmembrane</keyword>
<dbReference type="Ensembl" id="ENSPMRT00000016079.1">
    <property type="protein sequence ID" value="ENSPMRP00000015048.1"/>
    <property type="gene ID" value="ENSPMRG00000010045.1"/>
</dbReference>
<feature type="transmembrane region" description="Helical" evidence="1">
    <location>
        <begin position="75"/>
        <end position="94"/>
    </location>
</feature>
<evidence type="ECO:0000256" key="1">
    <source>
        <dbReference type="SAM" id="Phobius"/>
    </source>
</evidence>
<evidence type="ECO:0008006" key="4">
    <source>
        <dbReference type="Google" id="ProtNLM"/>
    </source>
</evidence>
<reference evidence="2 3" key="1">
    <citation type="journal article" date="2019" name="Proc. Natl. Acad. Sci. U.S.A.">
        <title>Regulatory changes in pterin and carotenoid genes underlie balanced color polymorphisms in the wall lizard.</title>
        <authorList>
            <person name="Andrade P."/>
            <person name="Pinho C."/>
            <person name="Perez I de Lanuza G."/>
            <person name="Afonso S."/>
            <person name="Brejcha J."/>
            <person name="Rubin C.J."/>
            <person name="Wallerman O."/>
            <person name="Pereira P."/>
            <person name="Sabatino S.J."/>
            <person name="Bellati A."/>
            <person name="Pellitteri-Rosa D."/>
            <person name="Bosakova Z."/>
            <person name="Bunikis I."/>
            <person name="Carretero M.A."/>
            <person name="Feiner N."/>
            <person name="Marsik P."/>
            <person name="Pauperio F."/>
            <person name="Salvi D."/>
            <person name="Soler L."/>
            <person name="While G.M."/>
            <person name="Uller T."/>
            <person name="Font E."/>
            <person name="Andersson L."/>
            <person name="Carneiro M."/>
        </authorList>
    </citation>
    <scope>NUCLEOTIDE SEQUENCE</scope>
</reference>
<evidence type="ECO:0000313" key="3">
    <source>
        <dbReference type="Proteomes" id="UP000472272"/>
    </source>
</evidence>
<protein>
    <recommendedName>
        <fullName evidence="4">Transmembrane protein</fullName>
    </recommendedName>
</protein>
<dbReference type="Proteomes" id="UP000472272">
    <property type="component" value="Chromosome 5"/>
</dbReference>
<evidence type="ECO:0000313" key="2">
    <source>
        <dbReference type="Ensembl" id="ENSPMRP00000015048.1"/>
    </source>
</evidence>
<dbReference type="AlphaFoldDB" id="A0A670ISF0"/>
<keyword evidence="1" id="KW-1133">Transmembrane helix</keyword>
<reference evidence="2" key="2">
    <citation type="submission" date="2025-08" db="UniProtKB">
        <authorList>
            <consortium name="Ensembl"/>
        </authorList>
    </citation>
    <scope>IDENTIFICATION</scope>
</reference>
<accession>A0A670ISF0</accession>
<reference evidence="2" key="3">
    <citation type="submission" date="2025-09" db="UniProtKB">
        <authorList>
            <consortium name="Ensembl"/>
        </authorList>
    </citation>
    <scope>IDENTIFICATION</scope>
</reference>
<proteinExistence type="predicted"/>